<sequence>MAVSKIPQVKFWNGKTMPALGLGTYLSTAGDVERAVKYAINIGYRHIDTAFFYDNEKEIGNAVKEKINDGTVKREDLFITTKLWNNTHAADKVVPMCKKSLSNLGLDYVDLYLVHWPFGFKEGEELMPMNGDKIEYSDVDYTETWKGMEECVNQGLAKSIGVSNFNSEQIKRVLDMAKIKPANNQIECSVNLNQKKLIDFCKSHDITVTGYAPLGRPGNQRGIPNSLDNPVVLNIAKKYNKTPAQIACRYVYEQGAVPIPKSITESRIKENMEFFDFTLTPDEMAAIESIGTGARTAGFPQISDHKYFPFGIPF</sequence>
<dbReference type="InterPro" id="IPR036812">
    <property type="entry name" value="NAD(P)_OxRdtase_dom_sf"/>
</dbReference>
<organism evidence="5 6">
    <name type="scientific">Aphidius gifuensis</name>
    <name type="common">Parasitoid wasp</name>
    <dbReference type="NCBI Taxonomy" id="684658"/>
    <lineage>
        <taxon>Eukaryota</taxon>
        <taxon>Metazoa</taxon>
        <taxon>Ecdysozoa</taxon>
        <taxon>Arthropoda</taxon>
        <taxon>Hexapoda</taxon>
        <taxon>Insecta</taxon>
        <taxon>Pterygota</taxon>
        <taxon>Neoptera</taxon>
        <taxon>Endopterygota</taxon>
        <taxon>Hymenoptera</taxon>
        <taxon>Apocrita</taxon>
        <taxon>Ichneumonoidea</taxon>
        <taxon>Braconidae</taxon>
        <taxon>Aphidiinae</taxon>
        <taxon>Aphidius</taxon>
    </lineage>
</organism>
<proteinExistence type="predicted"/>
<evidence type="ECO:0000313" key="5">
    <source>
        <dbReference type="EMBL" id="KAF7994827.1"/>
    </source>
</evidence>
<dbReference type="Proteomes" id="UP000639338">
    <property type="component" value="Unassembled WGS sequence"/>
</dbReference>
<keyword evidence="6" id="KW-1185">Reference proteome</keyword>
<protein>
    <recommendedName>
        <fullName evidence="4">NADP-dependent oxidoreductase domain-containing protein</fullName>
    </recommendedName>
</protein>
<evidence type="ECO:0000259" key="4">
    <source>
        <dbReference type="Pfam" id="PF00248"/>
    </source>
</evidence>
<dbReference type="GO" id="GO:0016491">
    <property type="term" value="F:oxidoreductase activity"/>
    <property type="evidence" value="ECO:0007669"/>
    <property type="project" value="InterPro"/>
</dbReference>
<dbReference type="PRINTS" id="PR00069">
    <property type="entry name" value="ALDKETRDTASE"/>
</dbReference>
<name>A0A834XYS5_APHGI</name>
<dbReference type="InterPro" id="IPR018170">
    <property type="entry name" value="Aldo/ket_reductase_CS"/>
</dbReference>
<dbReference type="PROSITE" id="PS00062">
    <property type="entry name" value="ALDOKETO_REDUCTASE_2"/>
    <property type="match status" value="1"/>
</dbReference>
<evidence type="ECO:0000256" key="2">
    <source>
        <dbReference type="PIRSR" id="PIRSR000097-2"/>
    </source>
</evidence>
<accession>A0A834XYS5</accession>
<feature type="binding site" evidence="2">
    <location>
        <position position="115"/>
    </location>
    <ligand>
        <name>substrate</name>
    </ligand>
</feature>
<dbReference type="FunFam" id="3.20.20.100:FF:000023">
    <property type="entry name" value="aldose reductase"/>
    <property type="match status" value="1"/>
</dbReference>
<comment type="caution">
    <text evidence="5">The sequence shown here is derived from an EMBL/GenBank/DDBJ whole genome shotgun (WGS) entry which is preliminary data.</text>
</comment>
<evidence type="ECO:0000313" key="6">
    <source>
        <dbReference type="Proteomes" id="UP000639338"/>
    </source>
</evidence>
<dbReference type="PIRSF" id="PIRSF000097">
    <property type="entry name" value="AKR"/>
    <property type="match status" value="1"/>
</dbReference>
<dbReference type="CDD" id="cd19116">
    <property type="entry name" value="AKR_AKR2E1-5"/>
    <property type="match status" value="1"/>
</dbReference>
<reference evidence="5 6" key="1">
    <citation type="submission" date="2020-08" db="EMBL/GenBank/DDBJ databases">
        <title>Aphidius gifuensis genome sequencing and assembly.</title>
        <authorList>
            <person name="Du Z."/>
        </authorList>
    </citation>
    <scope>NUCLEOTIDE SEQUENCE [LARGE SCALE GENOMIC DNA]</scope>
    <source>
        <strain evidence="5">YNYX2018</strain>
        <tissue evidence="5">Adults</tissue>
    </source>
</reference>
<dbReference type="OrthoDB" id="416253at2759"/>
<dbReference type="AlphaFoldDB" id="A0A834XYS5"/>
<evidence type="ECO:0000256" key="3">
    <source>
        <dbReference type="PIRSR" id="PIRSR000097-3"/>
    </source>
</evidence>
<dbReference type="Gene3D" id="3.20.20.100">
    <property type="entry name" value="NADP-dependent oxidoreductase domain"/>
    <property type="match status" value="1"/>
</dbReference>
<evidence type="ECO:0000256" key="1">
    <source>
        <dbReference type="PIRSR" id="PIRSR000097-1"/>
    </source>
</evidence>
<gene>
    <name evidence="5" type="ORF">HCN44_004299</name>
</gene>
<feature type="domain" description="NADP-dependent oxidoreductase" evidence="4">
    <location>
        <begin position="29"/>
        <end position="290"/>
    </location>
</feature>
<dbReference type="Pfam" id="PF00248">
    <property type="entry name" value="Aldo_ket_red"/>
    <property type="match status" value="1"/>
</dbReference>
<dbReference type="InterPro" id="IPR020471">
    <property type="entry name" value="AKR"/>
</dbReference>
<dbReference type="PROSITE" id="PS00063">
    <property type="entry name" value="ALDOKETO_REDUCTASE_3"/>
    <property type="match status" value="1"/>
</dbReference>
<feature type="site" description="Lowers pKa of active site Tyr" evidence="3">
    <location>
        <position position="82"/>
    </location>
</feature>
<dbReference type="SUPFAM" id="SSF51430">
    <property type="entry name" value="NAD(P)-linked oxidoreductase"/>
    <property type="match status" value="1"/>
</dbReference>
<dbReference type="EMBL" id="JACMRX010000002">
    <property type="protein sequence ID" value="KAF7994827.1"/>
    <property type="molecule type" value="Genomic_DNA"/>
</dbReference>
<dbReference type="InterPro" id="IPR023210">
    <property type="entry name" value="NADP_OxRdtase_dom"/>
</dbReference>
<feature type="active site" description="Proton donor" evidence="1">
    <location>
        <position position="53"/>
    </location>
</feature>
<dbReference type="InterPro" id="IPR044488">
    <property type="entry name" value="AKR2E"/>
</dbReference>
<dbReference type="PANTHER" id="PTHR11732">
    <property type="entry name" value="ALDO/KETO REDUCTASE"/>
    <property type="match status" value="1"/>
</dbReference>
<dbReference type="PROSITE" id="PS00798">
    <property type="entry name" value="ALDOKETO_REDUCTASE_1"/>
    <property type="match status" value="1"/>
</dbReference>